<evidence type="ECO:0000313" key="2">
    <source>
        <dbReference type="Proteomes" id="UP000222564"/>
    </source>
</evidence>
<protein>
    <submittedName>
        <fullName evidence="1">Uncharacterized protein</fullName>
    </submittedName>
</protein>
<accession>A0A2C6LGY8</accession>
<organism evidence="1 2">
    <name type="scientific">Desulforamulus profundi</name>
    <dbReference type="NCBI Taxonomy" id="1383067"/>
    <lineage>
        <taxon>Bacteria</taxon>
        <taxon>Bacillati</taxon>
        <taxon>Bacillota</taxon>
        <taxon>Clostridia</taxon>
        <taxon>Eubacteriales</taxon>
        <taxon>Peptococcaceae</taxon>
        <taxon>Desulforamulus</taxon>
    </lineage>
</organism>
<proteinExistence type="predicted"/>
<name>A0A2C6LGY8_9FIRM</name>
<keyword evidence="2" id="KW-1185">Reference proteome</keyword>
<evidence type="ECO:0000313" key="1">
    <source>
        <dbReference type="EMBL" id="PHJ37490.1"/>
    </source>
</evidence>
<dbReference type="AlphaFoldDB" id="A0A2C6LGY8"/>
<comment type="caution">
    <text evidence="1">The sequence shown here is derived from an EMBL/GenBank/DDBJ whole genome shotgun (WGS) entry which is preliminary data.</text>
</comment>
<gene>
    <name evidence="1" type="ORF">P378_16175</name>
</gene>
<dbReference type="RefSeq" id="WP_274378735.1">
    <property type="nucleotide sequence ID" value="NZ_AWQQ01000091.1"/>
</dbReference>
<sequence>MYCYTYLTSLECGLREVYLWVKLSSEHPVFFDKRCQLLEY</sequence>
<reference evidence="1 2" key="1">
    <citation type="submission" date="2013-09" db="EMBL/GenBank/DDBJ databases">
        <title>Biodegradation of hydrocarbons in the deep terrestrial subsurface : characterization of a microbial consortium composed of two Desulfotomaculum species originating from a deep geological formation.</title>
        <authorList>
            <person name="Aullo T."/>
            <person name="Berlendis S."/>
            <person name="Lascourreges J.-F."/>
            <person name="Dessort D."/>
            <person name="Saint-Laurent S."/>
            <person name="Schraauwers B."/>
            <person name="Mas J."/>
            <person name="Magot M."/>
            <person name="Ranchou-Peyruse A."/>
        </authorList>
    </citation>
    <scope>NUCLEOTIDE SEQUENCE [LARGE SCALE GENOMIC DNA]</scope>
    <source>
        <strain evidence="1 2">Bs107</strain>
    </source>
</reference>
<dbReference type="Proteomes" id="UP000222564">
    <property type="component" value="Unassembled WGS sequence"/>
</dbReference>
<dbReference type="EMBL" id="AWQQ01000091">
    <property type="protein sequence ID" value="PHJ37490.1"/>
    <property type="molecule type" value="Genomic_DNA"/>
</dbReference>